<keyword evidence="2" id="KW-0560">Oxidoreductase</keyword>
<dbReference type="RefSeq" id="WP_079650876.1">
    <property type="nucleotide sequence ID" value="NZ_FUYM01000019.1"/>
</dbReference>
<protein>
    <submittedName>
        <fullName evidence="3">2,5-dichloro-2,5-cyclohexadiene-1,4-diol dehydrogenase 2</fullName>
    </submittedName>
</protein>
<dbReference type="STRING" id="439228.SAMN06295920_11920"/>
<dbReference type="Pfam" id="PF13561">
    <property type="entry name" value="adh_short_C2"/>
    <property type="match status" value="1"/>
</dbReference>
<dbReference type="PANTHER" id="PTHR43639">
    <property type="entry name" value="OXIDOREDUCTASE, SHORT-CHAIN DEHYDROGENASE/REDUCTASE FAMILY (AFU_ORTHOLOGUE AFUA_5G02870)"/>
    <property type="match status" value="1"/>
</dbReference>
<dbReference type="Gene3D" id="3.40.50.720">
    <property type="entry name" value="NAD(P)-binding Rossmann-like Domain"/>
    <property type="match status" value="1"/>
</dbReference>
<gene>
    <name evidence="3" type="ORF">SAMN06295920_11920</name>
</gene>
<dbReference type="PANTHER" id="PTHR43639:SF1">
    <property type="entry name" value="SHORT-CHAIN DEHYDROGENASE_REDUCTASE FAMILY PROTEIN"/>
    <property type="match status" value="1"/>
</dbReference>
<evidence type="ECO:0000256" key="2">
    <source>
        <dbReference type="ARBA" id="ARBA00023002"/>
    </source>
</evidence>
<keyword evidence="4" id="KW-1185">Reference proteome</keyword>
<dbReference type="EMBL" id="FUYM01000019">
    <property type="protein sequence ID" value="SKC11560.1"/>
    <property type="molecule type" value="Genomic_DNA"/>
</dbReference>
<dbReference type="OrthoDB" id="5457012at2"/>
<dbReference type="PRINTS" id="PR00080">
    <property type="entry name" value="SDRFAMILY"/>
</dbReference>
<reference evidence="4" key="1">
    <citation type="submission" date="2017-02" db="EMBL/GenBank/DDBJ databases">
        <authorList>
            <person name="Varghese N."/>
            <person name="Submissions S."/>
        </authorList>
    </citation>
    <scope>NUCLEOTIDE SEQUENCE [LARGE SCALE GENOMIC DNA]</scope>
    <source>
        <strain evidence="4">UM2</strain>
    </source>
</reference>
<dbReference type="FunFam" id="3.40.50.720:FF:000084">
    <property type="entry name" value="Short-chain dehydrogenase reductase"/>
    <property type="match status" value="1"/>
</dbReference>
<comment type="similarity">
    <text evidence="1">Belongs to the short-chain dehydrogenases/reductases (SDR) family.</text>
</comment>
<dbReference type="InterPro" id="IPR036291">
    <property type="entry name" value="NAD(P)-bd_dom_sf"/>
</dbReference>
<dbReference type="NCBIfam" id="NF005559">
    <property type="entry name" value="PRK07231.1"/>
    <property type="match status" value="1"/>
</dbReference>
<organism evidence="3 4">
    <name type="scientific">Rhizorhabdus histidinilytica</name>
    <dbReference type="NCBI Taxonomy" id="439228"/>
    <lineage>
        <taxon>Bacteria</taxon>
        <taxon>Pseudomonadati</taxon>
        <taxon>Pseudomonadota</taxon>
        <taxon>Alphaproteobacteria</taxon>
        <taxon>Sphingomonadales</taxon>
        <taxon>Sphingomonadaceae</taxon>
        <taxon>Rhizorhabdus</taxon>
    </lineage>
</organism>
<dbReference type="InterPro" id="IPR002347">
    <property type="entry name" value="SDR_fam"/>
</dbReference>
<dbReference type="PRINTS" id="PR00081">
    <property type="entry name" value="GDHRDH"/>
</dbReference>
<name>A0A1T5GTC1_9SPHN</name>
<dbReference type="GO" id="GO:0016491">
    <property type="term" value="F:oxidoreductase activity"/>
    <property type="evidence" value="ECO:0007669"/>
    <property type="project" value="UniProtKB-KW"/>
</dbReference>
<dbReference type="Proteomes" id="UP000189818">
    <property type="component" value="Unassembled WGS sequence"/>
</dbReference>
<dbReference type="SUPFAM" id="SSF51735">
    <property type="entry name" value="NAD(P)-binding Rossmann-fold domains"/>
    <property type="match status" value="1"/>
</dbReference>
<evidence type="ECO:0000313" key="3">
    <source>
        <dbReference type="EMBL" id="SKC11560.1"/>
    </source>
</evidence>
<evidence type="ECO:0000313" key="4">
    <source>
        <dbReference type="Proteomes" id="UP000189818"/>
    </source>
</evidence>
<accession>A0A1T5GTC1</accession>
<proteinExistence type="inferred from homology"/>
<dbReference type="AlphaFoldDB" id="A0A1T5GTC1"/>
<sequence length="268" mass="27240">MGGRLTGKVALISGAASGLGAAEAALFAREGARVVIGDVQAEQGQAVADAIVRGGGQAAFITLDVTEAASWQAAVRFALSRFGALTTLVNNAGIFRMGGVMTTTQQSWSDVIAVNQTGPLLGMQAAAPALLAAKGAAIVNISSIYAVTPSPDAMAYHASKSALLMMSRAAALEFARQGIRVNTILPGRIDTPISGDIAPDQLAAVNRRIPMGWTGDPIDIAQGALYLASDDARYVTGAELIIDGGWYASAGSLIDPPEPAMAGSADGD</sequence>
<evidence type="ECO:0000256" key="1">
    <source>
        <dbReference type="ARBA" id="ARBA00006484"/>
    </source>
</evidence>